<dbReference type="AlphaFoldDB" id="A0AAE0G5C6"/>
<dbReference type="InterPro" id="IPR018997">
    <property type="entry name" value="PUB_domain"/>
</dbReference>
<feature type="region of interest" description="Disordered" evidence="1">
    <location>
        <begin position="337"/>
        <end position="369"/>
    </location>
</feature>
<gene>
    <name evidence="3" type="ORF">CYMTET_19831</name>
</gene>
<dbReference type="Pfam" id="PF09409">
    <property type="entry name" value="PUB"/>
    <property type="match status" value="1"/>
</dbReference>
<dbReference type="PANTHER" id="PTHR47796">
    <property type="entry name" value="ZINC METALLOPROTEINASE-LIKE PROTEIN"/>
    <property type="match status" value="1"/>
</dbReference>
<feature type="domain" description="WLM" evidence="2">
    <location>
        <begin position="128"/>
        <end position="333"/>
    </location>
</feature>
<dbReference type="Pfam" id="PF08325">
    <property type="entry name" value="WLM"/>
    <property type="match status" value="1"/>
</dbReference>
<protein>
    <recommendedName>
        <fullName evidence="2">WLM domain-containing protein</fullName>
    </recommendedName>
</protein>
<dbReference type="SMART" id="SM00580">
    <property type="entry name" value="PUG"/>
    <property type="match status" value="1"/>
</dbReference>
<feature type="region of interest" description="Disordered" evidence="1">
    <location>
        <begin position="387"/>
        <end position="422"/>
    </location>
</feature>
<evidence type="ECO:0000313" key="3">
    <source>
        <dbReference type="EMBL" id="KAK3271843.1"/>
    </source>
</evidence>
<sequence>MTTPDQNVLISLGFRGKSHTLQFDASVCTLGELAERLEAVTGASAPTIKLISSSKRNGAAIPALRPAECPSSTLADAGISANSKFMMTGSLRAEIEAVHEAEKTDDRIRGFDAELRRERRRRTTANTPGPPSGQYSFGVYDVLQSPGLNPPQSEARELLFRLAGDPGIVGVMTKHHWSVGKLSEMLPEGKVGVSPACLLGYNVNQGQEICLRLRTDDMKGFRKYDVIIETLLHELTHNVHRDHDNSFKELCSQLGREYKAFNASHASHTVLDVEKAAEFDHGDEGGYDSDDAMAATKSSSGKALGHSRDGLRSAGLDADPRAAAMLAALCRESLQEHTASGTTSALPPGADEPTAMKESPAAGSEEDHTGGCACGACERPFMFAPAPQGGAASAPPPPAPALAASPLLPPSAPAAPLTSETLPPADVNMEVKSAGEATPGASLREAGEPEDAATSSGAEGRGAKVAALGGVDEAAGPGDVMEVDGTPLEPTLAERGESTSGSEAAANGPGRHVDTDIAPKDAAVAAMREAASAVGARVEKAVHQLVAGAEIAEAERSLGTVCRILENVVQHPTEDKYRRLRWANNTVRSRVRGHTGAVELLRTAGFTRLRLAGEALGTSGWSSAALSFGMQRSTSWMRQAEVEGRSRDWQLSMGLDDVVERRK</sequence>
<comment type="caution">
    <text evidence="3">The sequence shown here is derived from an EMBL/GenBank/DDBJ whole genome shotgun (WGS) entry which is preliminary data.</text>
</comment>
<dbReference type="Gene3D" id="3.10.20.90">
    <property type="entry name" value="Phosphatidylinositol 3-kinase Catalytic Subunit, Chain A, domain 1"/>
    <property type="match status" value="1"/>
</dbReference>
<evidence type="ECO:0000313" key="4">
    <source>
        <dbReference type="Proteomes" id="UP001190700"/>
    </source>
</evidence>
<dbReference type="PROSITE" id="PS51397">
    <property type="entry name" value="WLM"/>
    <property type="match status" value="1"/>
</dbReference>
<keyword evidence="4" id="KW-1185">Reference proteome</keyword>
<feature type="region of interest" description="Disordered" evidence="1">
    <location>
        <begin position="282"/>
        <end position="308"/>
    </location>
</feature>
<feature type="region of interest" description="Disordered" evidence="1">
    <location>
        <begin position="434"/>
        <end position="513"/>
    </location>
</feature>
<dbReference type="Proteomes" id="UP001190700">
    <property type="component" value="Unassembled WGS sequence"/>
</dbReference>
<evidence type="ECO:0000259" key="2">
    <source>
        <dbReference type="PROSITE" id="PS51397"/>
    </source>
</evidence>
<proteinExistence type="predicted"/>
<dbReference type="CDD" id="cd09212">
    <property type="entry name" value="PUB"/>
    <property type="match status" value="1"/>
</dbReference>
<dbReference type="PANTHER" id="PTHR47796:SF1">
    <property type="entry name" value="OS08G0500800 PROTEIN"/>
    <property type="match status" value="1"/>
</dbReference>
<organism evidence="3 4">
    <name type="scientific">Cymbomonas tetramitiformis</name>
    <dbReference type="NCBI Taxonomy" id="36881"/>
    <lineage>
        <taxon>Eukaryota</taxon>
        <taxon>Viridiplantae</taxon>
        <taxon>Chlorophyta</taxon>
        <taxon>Pyramimonadophyceae</taxon>
        <taxon>Pyramimonadales</taxon>
        <taxon>Pyramimonadaceae</taxon>
        <taxon>Cymbomonas</taxon>
    </lineage>
</organism>
<dbReference type="Gene3D" id="1.20.58.2190">
    <property type="match status" value="1"/>
</dbReference>
<dbReference type="InterPro" id="IPR036339">
    <property type="entry name" value="PUB-like_dom_sf"/>
</dbReference>
<accession>A0AAE0G5C6</accession>
<name>A0AAE0G5C6_9CHLO</name>
<dbReference type="InterPro" id="IPR013536">
    <property type="entry name" value="WLM_dom"/>
</dbReference>
<reference evidence="3 4" key="1">
    <citation type="journal article" date="2015" name="Genome Biol. Evol.">
        <title>Comparative Genomics of a Bacterivorous Green Alga Reveals Evolutionary Causalities and Consequences of Phago-Mixotrophic Mode of Nutrition.</title>
        <authorList>
            <person name="Burns J.A."/>
            <person name="Paasch A."/>
            <person name="Narechania A."/>
            <person name="Kim E."/>
        </authorList>
    </citation>
    <scope>NUCLEOTIDE SEQUENCE [LARGE SCALE GENOMIC DNA]</scope>
    <source>
        <strain evidence="3 4">PLY_AMNH</strain>
    </source>
</reference>
<evidence type="ECO:0000256" key="1">
    <source>
        <dbReference type="SAM" id="MobiDB-lite"/>
    </source>
</evidence>
<dbReference type="EMBL" id="LGRX02009328">
    <property type="protein sequence ID" value="KAK3271843.1"/>
    <property type="molecule type" value="Genomic_DNA"/>
</dbReference>
<dbReference type="SUPFAM" id="SSF143503">
    <property type="entry name" value="PUG domain-like"/>
    <property type="match status" value="1"/>
</dbReference>